<keyword evidence="2 4" id="KW-0863">Zinc-finger</keyword>
<dbReference type="SUPFAM" id="SSF57850">
    <property type="entry name" value="RING/U-box"/>
    <property type="match status" value="1"/>
</dbReference>
<reference evidence="7" key="1">
    <citation type="submission" date="2025-08" db="UniProtKB">
        <authorList>
            <consortium name="RefSeq"/>
        </authorList>
    </citation>
    <scope>IDENTIFICATION</scope>
</reference>
<keyword evidence="6" id="KW-1185">Reference proteome</keyword>
<organism evidence="6 7">
    <name type="scientific">Octopus sinensis</name>
    <name type="common">East Asian common octopus</name>
    <dbReference type="NCBI Taxonomy" id="2607531"/>
    <lineage>
        <taxon>Eukaryota</taxon>
        <taxon>Metazoa</taxon>
        <taxon>Spiralia</taxon>
        <taxon>Lophotrochozoa</taxon>
        <taxon>Mollusca</taxon>
        <taxon>Cephalopoda</taxon>
        <taxon>Coleoidea</taxon>
        <taxon>Octopodiformes</taxon>
        <taxon>Octopoda</taxon>
        <taxon>Incirrata</taxon>
        <taxon>Octopodidae</taxon>
        <taxon>Octopus</taxon>
    </lineage>
</organism>
<dbReference type="SMART" id="SM00184">
    <property type="entry name" value="RING"/>
    <property type="match status" value="1"/>
</dbReference>
<protein>
    <submittedName>
        <fullName evidence="7">E3 ubiquitin-protein ligase RNF166</fullName>
    </submittedName>
</protein>
<dbReference type="GO" id="GO:0000209">
    <property type="term" value="P:protein polyubiquitination"/>
    <property type="evidence" value="ECO:0007669"/>
    <property type="project" value="TreeGrafter"/>
</dbReference>
<dbReference type="InterPro" id="IPR051438">
    <property type="entry name" value="RNF_E3_ubiq-protein_ligase"/>
</dbReference>
<dbReference type="Pfam" id="PF05605">
    <property type="entry name" value="zf-Di19"/>
    <property type="match status" value="1"/>
</dbReference>
<dbReference type="InterPro" id="IPR027370">
    <property type="entry name" value="Znf-RING_euk"/>
</dbReference>
<name>A0A6P7S800_9MOLL</name>
<dbReference type="Pfam" id="PF13445">
    <property type="entry name" value="zf-RING_UBOX"/>
    <property type="match status" value="1"/>
</dbReference>
<dbReference type="InterPro" id="IPR008598">
    <property type="entry name" value="Di19_Zn-bd"/>
</dbReference>
<dbReference type="PROSITE" id="PS00518">
    <property type="entry name" value="ZF_RING_1"/>
    <property type="match status" value="1"/>
</dbReference>
<evidence type="ECO:0000256" key="3">
    <source>
        <dbReference type="ARBA" id="ARBA00022833"/>
    </source>
</evidence>
<gene>
    <name evidence="7" type="primary">LOC115209958</name>
</gene>
<proteinExistence type="predicted"/>
<keyword evidence="3" id="KW-0862">Zinc</keyword>
<dbReference type="InterPro" id="IPR013083">
    <property type="entry name" value="Znf_RING/FYVE/PHD"/>
</dbReference>
<evidence type="ECO:0000256" key="1">
    <source>
        <dbReference type="ARBA" id="ARBA00022723"/>
    </source>
</evidence>
<dbReference type="PANTHER" id="PTHR46016">
    <property type="entry name" value="ZINC FINGER, RING/FYVE/PHD-TYPE"/>
    <property type="match status" value="1"/>
</dbReference>
<dbReference type="GO" id="GO:0008270">
    <property type="term" value="F:zinc ion binding"/>
    <property type="evidence" value="ECO:0007669"/>
    <property type="project" value="UniProtKB-KW"/>
</dbReference>
<dbReference type="GO" id="GO:0061630">
    <property type="term" value="F:ubiquitin protein ligase activity"/>
    <property type="evidence" value="ECO:0007669"/>
    <property type="project" value="TreeGrafter"/>
</dbReference>
<accession>A0A6P7S800</accession>
<feature type="domain" description="RING-type" evidence="5">
    <location>
        <begin position="9"/>
        <end position="48"/>
    </location>
</feature>
<dbReference type="KEGG" id="osn:115209958"/>
<evidence type="ECO:0000259" key="5">
    <source>
        <dbReference type="PROSITE" id="PS50089"/>
    </source>
</evidence>
<sequence>MDEFDDLCCSVCLDIFEKPLRVPCKHVFCMDCISLSMALAEPKCPVCRTVFNPRSVHTATDIQARISNTEGTCQWCVKKMSLSKLKQHSMQCSKMDKKMPQFKPVAPTSQPCPSNVPNRSTFQCPYCGVRNLDCPSFVQHCLTHHSTSNAKVVCPICTSMPWGDPHRLSANFIRHLSLRHRFEYDTFVDFSKHEQEMIEEAIKASLQDQ</sequence>
<keyword evidence="1" id="KW-0479">Metal-binding</keyword>
<dbReference type="RefSeq" id="XP_029634464.1">
    <property type="nucleotide sequence ID" value="XM_029778604.2"/>
</dbReference>
<dbReference type="AlphaFoldDB" id="A0A6P7S800"/>
<dbReference type="Gene3D" id="3.30.40.10">
    <property type="entry name" value="Zinc/RING finger domain, C3HC4 (zinc finger)"/>
    <property type="match status" value="1"/>
</dbReference>
<dbReference type="GO" id="GO:0006511">
    <property type="term" value="P:ubiquitin-dependent protein catabolic process"/>
    <property type="evidence" value="ECO:0007669"/>
    <property type="project" value="TreeGrafter"/>
</dbReference>
<dbReference type="PANTHER" id="PTHR46016:SF1">
    <property type="entry name" value="RING-TYPE DOMAIN-CONTAINING PROTEIN"/>
    <property type="match status" value="1"/>
</dbReference>
<dbReference type="InterPro" id="IPR017907">
    <property type="entry name" value="Znf_RING_CS"/>
</dbReference>
<dbReference type="PROSITE" id="PS50089">
    <property type="entry name" value="ZF_RING_2"/>
    <property type="match status" value="1"/>
</dbReference>
<dbReference type="InterPro" id="IPR001841">
    <property type="entry name" value="Znf_RING"/>
</dbReference>
<evidence type="ECO:0000256" key="2">
    <source>
        <dbReference type="ARBA" id="ARBA00022771"/>
    </source>
</evidence>
<evidence type="ECO:0000313" key="6">
    <source>
        <dbReference type="Proteomes" id="UP000515154"/>
    </source>
</evidence>
<evidence type="ECO:0000256" key="4">
    <source>
        <dbReference type="PROSITE-ProRule" id="PRU00175"/>
    </source>
</evidence>
<dbReference type="Proteomes" id="UP000515154">
    <property type="component" value="Linkage group LG1"/>
</dbReference>
<evidence type="ECO:0000313" key="7">
    <source>
        <dbReference type="RefSeq" id="XP_029634464.1"/>
    </source>
</evidence>